<dbReference type="PANTHER" id="PTHR48043:SF145">
    <property type="entry name" value="FI06409P-RELATED"/>
    <property type="match status" value="1"/>
</dbReference>
<keyword evidence="5" id="KW-0812">Transmembrane</keyword>
<dbReference type="EMBL" id="JAAOIC020000068">
    <property type="protein sequence ID" value="KAG8034237.1"/>
    <property type="molecule type" value="Genomic_DNA"/>
</dbReference>
<comment type="caution">
    <text evidence="6">The sequence shown here is derived from an EMBL/GenBank/DDBJ whole genome shotgun (WGS) entry which is preliminary data.</text>
</comment>
<dbReference type="InterPro" id="IPR050271">
    <property type="entry name" value="UDP-glycosyltransferase"/>
</dbReference>
<accession>A0A8J5QVD2</accession>
<evidence type="ECO:0000256" key="5">
    <source>
        <dbReference type="RuleBase" id="RU362059"/>
    </source>
</evidence>
<protein>
    <recommendedName>
        <fullName evidence="5">UDP-glucuronosyltransferase</fullName>
        <ecNumber evidence="5">2.4.1.17</ecNumber>
    </recommendedName>
</protein>
<reference evidence="6" key="2">
    <citation type="submission" date="2021-04" db="EMBL/GenBank/DDBJ databases">
        <title>Genome-wide patterns of bracovirus chromosomal integration into multiple host tissues during parasitism.</title>
        <authorList>
            <person name="Chebbi M.A.C."/>
        </authorList>
    </citation>
    <scope>NUCLEOTIDE SEQUENCE</scope>
    <source>
        <tissue evidence="6">Whole body</tissue>
    </source>
</reference>
<sequence>MKWILYYMLIWLLGKQSHSYRILVVLPFPGLSHMQFHLQMSKGLARHGHQIDVVSFFPQKKPYPNYTDLVFPISLPKLVNNMTYEFFQENFRNQDQVYYYVDSLGNALCQGLETEVVKELISRQPNPPYNLLIVEIFAAHCFMAFGHHLKVPVVGLSSSALYPWGNDMVGNPPNLAFVPNNLLEHMENMSFWQRLYNVLHTYYYRMYFNYYTSPQSDMIKKYFGPDAPGVRELEHDLALILTNSHLAINGPRPTTPALVEVGGLHIQDDDPEIPADHLKWLNESKDGFIYFTFGSMMQIESFPKPVLDVLYKSLGKLAPIRVFMKAPQPEKLPPGLPKNIRTFTWIPQLKVLRHKNIRAFITHGGLMGTQEAIHSAVPMIGMPLFADQFTNVDLYVSKKIAIRLDYTDMTESKLDHALNEILHNPIYKETMKKVSEKFKDGPMSPLDTAIYWIEYVIRHGKTALRSPAVNMYWWQVALVDVYVFLTITALIIVFVTVKIIRFISKILSPAVNTPHSKKVN</sequence>
<organism evidence="6 7">
    <name type="scientific">Cotesia typhae</name>
    <dbReference type="NCBI Taxonomy" id="2053667"/>
    <lineage>
        <taxon>Eukaryota</taxon>
        <taxon>Metazoa</taxon>
        <taxon>Ecdysozoa</taxon>
        <taxon>Arthropoda</taxon>
        <taxon>Hexapoda</taxon>
        <taxon>Insecta</taxon>
        <taxon>Pterygota</taxon>
        <taxon>Neoptera</taxon>
        <taxon>Endopterygota</taxon>
        <taxon>Hymenoptera</taxon>
        <taxon>Apocrita</taxon>
        <taxon>Ichneumonoidea</taxon>
        <taxon>Braconidae</taxon>
        <taxon>Microgastrinae</taxon>
        <taxon>Cotesia</taxon>
    </lineage>
</organism>
<dbReference type="GO" id="GO:0016020">
    <property type="term" value="C:membrane"/>
    <property type="evidence" value="ECO:0007669"/>
    <property type="project" value="UniProtKB-SubCell"/>
</dbReference>
<dbReference type="InterPro" id="IPR002213">
    <property type="entry name" value="UDP_glucos_trans"/>
</dbReference>
<dbReference type="InterPro" id="IPR035595">
    <property type="entry name" value="UDP_glycos_trans_CS"/>
</dbReference>
<feature type="chain" id="PRO_5035488000" description="UDP-glucuronosyltransferase" evidence="5">
    <location>
        <begin position="20"/>
        <end position="520"/>
    </location>
</feature>
<dbReference type="PANTHER" id="PTHR48043">
    <property type="entry name" value="EG:EG0003.4 PROTEIN-RELATED"/>
    <property type="match status" value="1"/>
</dbReference>
<evidence type="ECO:0000256" key="2">
    <source>
        <dbReference type="ARBA" id="ARBA00022676"/>
    </source>
</evidence>
<keyword evidence="3 4" id="KW-0808">Transferase</keyword>
<dbReference type="CDD" id="cd03784">
    <property type="entry name" value="GT1_Gtf-like"/>
    <property type="match status" value="1"/>
</dbReference>
<dbReference type="Proteomes" id="UP000729913">
    <property type="component" value="Unassembled WGS sequence"/>
</dbReference>
<dbReference type="OrthoDB" id="5835829at2759"/>
<dbReference type="AlphaFoldDB" id="A0A8J5QVD2"/>
<keyword evidence="2 4" id="KW-0328">Glycosyltransferase</keyword>
<name>A0A8J5QVD2_9HYME</name>
<dbReference type="Pfam" id="PF00201">
    <property type="entry name" value="UDPGT"/>
    <property type="match status" value="1"/>
</dbReference>
<keyword evidence="5" id="KW-0732">Signal</keyword>
<keyword evidence="5" id="KW-0472">Membrane</keyword>
<feature type="signal peptide" evidence="5">
    <location>
        <begin position="1"/>
        <end position="19"/>
    </location>
</feature>
<dbReference type="GO" id="GO:0015020">
    <property type="term" value="F:glucuronosyltransferase activity"/>
    <property type="evidence" value="ECO:0007669"/>
    <property type="project" value="UniProtKB-EC"/>
</dbReference>
<keyword evidence="5" id="KW-1133">Transmembrane helix</keyword>
<proteinExistence type="inferred from homology"/>
<comment type="catalytic activity">
    <reaction evidence="5">
        <text>glucuronate acceptor + UDP-alpha-D-glucuronate = acceptor beta-D-glucuronoside + UDP + H(+)</text>
        <dbReference type="Rhea" id="RHEA:21032"/>
        <dbReference type="ChEBI" id="CHEBI:15378"/>
        <dbReference type="ChEBI" id="CHEBI:58052"/>
        <dbReference type="ChEBI" id="CHEBI:58223"/>
        <dbReference type="ChEBI" id="CHEBI:132367"/>
        <dbReference type="ChEBI" id="CHEBI:132368"/>
        <dbReference type="EC" id="2.4.1.17"/>
    </reaction>
</comment>
<keyword evidence="7" id="KW-1185">Reference proteome</keyword>
<evidence type="ECO:0000256" key="1">
    <source>
        <dbReference type="ARBA" id="ARBA00009995"/>
    </source>
</evidence>
<evidence type="ECO:0000313" key="6">
    <source>
        <dbReference type="EMBL" id="KAG8034237.1"/>
    </source>
</evidence>
<dbReference type="EC" id="2.4.1.17" evidence="5"/>
<dbReference type="FunFam" id="3.40.50.2000:FF:000050">
    <property type="entry name" value="UDP-glucuronosyltransferase"/>
    <property type="match status" value="1"/>
</dbReference>
<evidence type="ECO:0000313" key="7">
    <source>
        <dbReference type="Proteomes" id="UP000729913"/>
    </source>
</evidence>
<comment type="subcellular location">
    <subcellularLocation>
        <location evidence="5">Membrane</location>
        <topology evidence="5">Single-pass membrane protein</topology>
    </subcellularLocation>
</comment>
<dbReference type="PROSITE" id="PS00375">
    <property type="entry name" value="UDPGT"/>
    <property type="match status" value="1"/>
</dbReference>
<feature type="transmembrane region" description="Helical" evidence="5">
    <location>
        <begin position="472"/>
        <end position="497"/>
    </location>
</feature>
<reference evidence="6" key="1">
    <citation type="submission" date="2020-03" db="EMBL/GenBank/DDBJ databases">
        <authorList>
            <person name="Chebbi M.A."/>
            <person name="Drezen J.M."/>
        </authorList>
    </citation>
    <scope>NUCLEOTIDE SEQUENCE</scope>
    <source>
        <tissue evidence="6">Whole body</tissue>
    </source>
</reference>
<gene>
    <name evidence="6" type="ORF">G9C98_001321</name>
</gene>
<comment type="similarity">
    <text evidence="1 4">Belongs to the UDP-glycosyltransferase family.</text>
</comment>
<evidence type="ECO:0000256" key="4">
    <source>
        <dbReference type="RuleBase" id="RU003718"/>
    </source>
</evidence>
<evidence type="ECO:0000256" key="3">
    <source>
        <dbReference type="ARBA" id="ARBA00022679"/>
    </source>
</evidence>